<dbReference type="AlphaFoldDB" id="A0A1S3ZE59"/>
<organism evidence="2">
    <name type="scientific">Nicotiana tabacum</name>
    <name type="common">Common tobacco</name>
    <dbReference type="NCBI Taxonomy" id="4097"/>
    <lineage>
        <taxon>Eukaryota</taxon>
        <taxon>Viridiplantae</taxon>
        <taxon>Streptophyta</taxon>
        <taxon>Embryophyta</taxon>
        <taxon>Tracheophyta</taxon>
        <taxon>Spermatophyta</taxon>
        <taxon>Magnoliopsida</taxon>
        <taxon>eudicotyledons</taxon>
        <taxon>Gunneridae</taxon>
        <taxon>Pentapetalae</taxon>
        <taxon>asterids</taxon>
        <taxon>lamiids</taxon>
        <taxon>Solanales</taxon>
        <taxon>Solanaceae</taxon>
        <taxon>Nicotianoideae</taxon>
        <taxon>Nicotianeae</taxon>
        <taxon>Nicotiana</taxon>
    </lineage>
</organism>
<evidence type="ECO:0000256" key="1">
    <source>
        <dbReference type="SAM" id="MobiDB-lite"/>
    </source>
</evidence>
<dbReference type="PANTHER" id="PTHR34222:SF89">
    <property type="match status" value="1"/>
</dbReference>
<accession>A0A1S3ZE59</accession>
<feature type="non-terminal residue" evidence="2">
    <location>
        <position position="381"/>
    </location>
</feature>
<feature type="compositionally biased region" description="Polar residues" evidence="1">
    <location>
        <begin position="213"/>
        <end position="222"/>
    </location>
</feature>
<dbReference type="RefSeq" id="XP_016462557.1">
    <property type="nucleotide sequence ID" value="XM_016607071.1"/>
</dbReference>
<dbReference type="PANTHER" id="PTHR34222">
    <property type="entry name" value="GAG_PRE-INTEGRS DOMAIN-CONTAINING PROTEIN"/>
    <property type="match status" value="1"/>
</dbReference>
<evidence type="ECO:0000313" key="2">
    <source>
        <dbReference type="RefSeq" id="XP_016462557.1"/>
    </source>
</evidence>
<dbReference type="OrthoDB" id="5544992at2759"/>
<gene>
    <name evidence="2" type="primary">LOC107785706</name>
</gene>
<name>A0A1S3ZE59_TOBAC</name>
<evidence type="ECO:0008006" key="3">
    <source>
        <dbReference type="Google" id="ProtNLM"/>
    </source>
</evidence>
<dbReference type="KEGG" id="nta:107785706"/>
<feature type="region of interest" description="Disordered" evidence="1">
    <location>
        <begin position="213"/>
        <end position="242"/>
    </location>
</feature>
<feature type="compositionally biased region" description="Low complexity" evidence="1">
    <location>
        <begin position="223"/>
        <end position="241"/>
    </location>
</feature>
<protein>
    <recommendedName>
        <fullName evidence="3">Retrotransposon gag domain-containing protein</fullName>
    </recommendedName>
</protein>
<reference evidence="2" key="1">
    <citation type="submission" date="2025-08" db="UniProtKB">
        <authorList>
            <consortium name="RefSeq"/>
        </authorList>
    </citation>
    <scope>IDENTIFICATION</scope>
</reference>
<proteinExistence type="predicted"/>
<dbReference type="PaxDb" id="4097-A0A1S3ZE59"/>
<sequence length="381" mass="43416">MVTSWILNFLAKEISNSVEYVNESVELWGELEDRYNRTNGAKLYQIQKEINDLVLGSLDITAYYTRMKRLWEELITLKAKSQCSCICTCGSNETMHKAKQYRRLIQFLMGLNEVYTIVRGSILMMKPLPSLAQAFSLIIHEEKQRDFRPSSQLNLESTTLHVNATPTQHQSPFGARNFKTHYTPNNRGCPLCDYYKRPHHTKEKFYKLHGYPQGNSYNNQNPNGANTQQFNQNNNSNQAQGHKFNRGKGVVANVHGVPADVFHERKDDSVTHEEDQNVKLTKEHYGQIMSLLQHFQTINIGASSNNANITNVAANFVGIVVCTSSIDFDKPSCKCFESKSDLWIINSGASNYMAFNRKELSNITTLPYPLLISLPNGYKVK</sequence>